<evidence type="ECO:0000313" key="4">
    <source>
        <dbReference type="Proteomes" id="UP000801492"/>
    </source>
</evidence>
<feature type="domain" description="Integrase catalytic" evidence="2">
    <location>
        <begin position="1"/>
        <end position="106"/>
    </location>
</feature>
<feature type="compositionally biased region" description="Low complexity" evidence="1">
    <location>
        <begin position="220"/>
        <end position="235"/>
    </location>
</feature>
<name>A0A8K0G7Z9_IGNLU</name>
<reference evidence="3" key="1">
    <citation type="submission" date="2019-08" db="EMBL/GenBank/DDBJ databases">
        <title>The genome of the North American firefly Photinus pyralis.</title>
        <authorList>
            <consortium name="Photinus pyralis genome working group"/>
            <person name="Fallon T.R."/>
            <person name="Sander Lower S.E."/>
            <person name="Weng J.-K."/>
        </authorList>
    </citation>
    <scope>NUCLEOTIDE SEQUENCE</scope>
    <source>
        <strain evidence="3">TRF0915ILg1</strain>
        <tissue evidence="3">Whole body</tissue>
    </source>
</reference>
<gene>
    <name evidence="3" type="ORF">ILUMI_11166</name>
</gene>
<dbReference type="InterPro" id="IPR001584">
    <property type="entry name" value="Integrase_cat-core"/>
</dbReference>
<proteinExistence type="predicted"/>
<feature type="region of interest" description="Disordered" evidence="1">
    <location>
        <begin position="138"/>
        <end position="159"/>
    </location>
</feature>
<comment type="caution">
    <text evidence="3">The sequence shown here is derived from an EMBL/GenBank/DDBJ whole genome shotgun (WGS) entry which is preliminary data.</text>
</comment>
<dbReference type="Gene3D" id="3.30.420.10">
    <property type="entry name" value="Ribonuclease H-like superfamily/Ribonuclease H"/>
    <property type="match status" value="1"/>
</dbReference>
<dbReference type="InterPro" id="IPR036397">
    <property type="entry name" value="RNaseH_sf"/>
</dbReference>
<feature type="region of interest" description="Disordered" evidence="1">
    <location>
        <begin position="206"/>
        <end position="235"/>
    </location>
</feature>
<dbReference type="AlphaFoldDB" id="A0A8K0G7Z9"/>
<dbReference type="GO" id="GO:0003676">
    <property type="term" value="F:nucleic acid binding"/>
    <property type="evidence" value="ECO:0007669"/>
    <property type="project" value="InterPro"/>
</dbReference>
<dbReference type="InterPro" id="IPR050951">
    <property type="entry name" value="Retrovirus_Pol_polyprotein"/>
</dbReference>
<dbReference type="SUPFAM" id="SSF53098">
    <property type="entry name" value="Ribonuclease H-like"/>
    <property type="match status" value="1"/>
</dbReference>
<dbReference type="PANTHER" id="PTHR37984">
    <property type="entry name" value="PROTEIN CBG26694"/>
    <property type="match status" value="1"/>
</dbReference>
<evidence type="ECO:0000256" key="1">
    <source>
        <dbReference type="SAM" id="MobiDB-lite"/>
    </source>
</evidence>
<sequence>MEDEVFPRWGYPRAVITDNGPQFIGRQLERACRRWGAEPWYTAVYKPNENPAERRNQEIKKVLSFRLVDRPQNTWDAHLPAALFSVRRRRNAATCASPSHTLLGRDLPFPGEWNAADPRPVRPAEERHSVARRRQQEYLQARQPSPGAPPSPRFRPGDRVFVRVPPHLKRRYLFAQKWSGPYRILRCLGDTDVDLIDAGDRIAKHHVDRLRPAPPRRPAPARARSTSPVPAAAEQ</sequence>
<dbReference type="PANTHER" id="PTHR37984:SF5">
    <property type="entry name" value="PROTEIN NYNRIN-LIKE"/>
    <property type="match status" value="1"/>
</dbReference>
<dbReference type="InterPro" id="IPR012337">
    <property type="entry name" value="RNaseH-like_sf"/>
</dbReference>
<keyword evidence="4" id="KW-1185">Reference proteome</keyword>
<accession>A0A8K0G7Z9</accession>
<protein>
    <recommendedName>
        <fullName evidence="2">Integrase catalytic domain-containing protein</fullName>
    </recommendedName>
</protein>
<dbReference type="EMBL" id="VTPC01006372">
    <property type="protein sequence ID" value="KAF2895005.1"/>
    <property type="molecule type" value="Genomic_DNA"/>
</dbReference>
<evidence type="ECO:0000313" key="3">
    <source>
        <dbReference type="EMBL" id="KAF2895005.1"/>
    </source>
</evidence>
<dbReference type="OrthoDB" id="6780782at2759"/>
<evidence type="ECO:0000259" key="2">
    <source>
        <dbReference type="PROSITE" id="PS50994"/>
    </source>
</evidence>
<dbReference type="GO" id="GO:0015074">
    <property type="term" value="P:DNA integration"/>
    <property type="evidence" value="ECO:0007669"/>
    <property type="project" value="InterPro"/>
</dbReference>
<dbReference type="PROSITE" id="PS50994">
    <property type="entry name" value="INTEGRASE"/>
    <property type="match status" value="1"/>
</dbReference>
<dbReference type="Proteomes" id="UP000801492">
    <property type="component" value="Unassembled WGS sequence"/>
</dbReference>
<organism evidence="3 4">
    <name type="scientific">Ignelater luminosus</name>
    <name type="common">Cucubano</name>
    <name type="synonym">Pyrophorus luminosus</name>
    <dbReference type="NCBI Taxonomy" id="2038154"/>
    <lineage>
        <taxon>Eukaryota</taxon>
        <taxon>Metazoa</taxon>
        <taxon>Ecdysozoa</taxon>
        <taxon>Arthropoda</taxon>
        <taxon>Hexapoda</taxon>
        <taxon>Insecta</taxon>
        <taxon>Pterygota</taxon>
        <taxon>Neoptera</taxon>
        <taxon>Endopterygota</taxon>
        <taxon>Coleoptera</taxon>
        <taxon>Polyphaga</taxon>
        <taxon>Elateriformia</taxon>
        <taxon>Elateroidea</taxon>
        <taxon>Elateridae</taxon>
        <taxon>Agrypninae</taxon>
        <taxon>Pyrophorini</taxon>
        <taxon>Ignelater</taxon>
    </lineage>
</organism>